<evidence type="ECO:0000259" key="3">
    <source>
        <dbReference type="Pfam" id="PF02230"/>
    </source>
</evidence>
<dbReference type="RefSeq" id="WP_131852217.1">
    <property type="nucleotide sequence ID" value="NZ_SKFH01000016.1"/>
</dbReference>
<dbReference type="EMBL" id="SKFH01000016">
    <property type="protein sequence ID" value="TCZ70463.1"/>
    <property type="molecule type" value="Genomic_DNA"/>
</dbReference>
<feature type="chain" id="PRO_5020674952" evidence="2">
    <location>
        <begin position="22"/>
        <end position="255"/>
    </location>
</feature>
<dbReference type="PANTHER" id="PTHR43037">
    <property type="entry name" value="UNNAMED PRODUCT-RELATED"/>
    <property type="match status" value="1"/>
</dbReference>
<dbReference type="Proteomes" id="UP000295164">
    <property type="component" value="Unassembled WGS sequence"/>
</dbReference>
<keyword evidence="1 2" id="KW-0732">Signal</keyword>
<dbReference type="InterPro" id="IPR050955">
    <property type="entry name" value="Plant_Biomass_Hydrol_Est"/>
</dbReference>
<dbReference type="Gene3D" id="3.40.50.1820">
    <property type="entry name" value="alpha/beta hydrolase"/>
    <property type="match status" value="1"/>
</dbReference>
<evidence type="ECO:0000256" key="2">
    <source>
        <dbReference type="SAM" id="SignalP"/>
    </source>
</evidence>
<protein>
    <submittedName>
        <fullName evidence="4">Phospholipase</fullName>
    </submittedName>
</protein>
<dbReference type="PANTHER" id="PTHR43037:SF1">
    <property type="entry name" value="BLL1128 PROTEIN"/>
    <property type="match status" value="1"/>
</dbReference>
<evidence type="ECO:0000313" key="4">
    <source>
        <dbReference type="EMBL" id="TCZ70463.1"/>
    </source>
</evidence>
<evidence type="ECO:0000313" key="5">
    <source>
        <dbReference type="Proteomes" id="UP000295164"/>
    </source>
</evidence>
<reference evidence="4 5" key="1">
    <citation type="submission" date="2019-03" db="EMBL/GenBank/DDBJ databases">
        <authorList>
            <person name="Kim M.K.M."/>
        </authorList>
    </citation>
    <scope>NUCLEOTIDE SEQUENCE [LARGE SCALE GENOMIC DNA]</scope>
    <source>
        <strain evidence="4 5">17J68-15</strain>
    </source>
</reference>
<organism evidence="4 5">
    <name type="scientific">Flaviaesturariibacter aridisoli</name>
    <dbReference type="NCBI Taxonomy" id="2545761"/>
    <lineage>
        <taxon>Bacteria</taxon>
        <taxon>Pseudomonadati</taxon>
        <taxon>Bacteroidota</taxon>
        <taxon>Chitinophagia</taxon>
        <taxon>Chitinophagales</taxon>
        <taxon>Chitinophagaceae</taxon>
        <taxon>Flaviaestuariibacter</taxon>
    </lineage>
</organism>
<comment type="caution">
    <text evidence="4">The sequence shown here is derived from an EMBL/GenBank/DDBJ whole genome shotgun (WGS) entry which is preliminary data.</text>
</comment>
<dbReference type="InterPro" id="IPR003140">
    <property type="entry name" value="PLipase/COase/thioEstase"/>
</dbReference>
<name>A0A4R4E260_9BACT</name>
<dbReference type="InterPro" id="IPR029058">
    <property type="entry name" value="AB_hydrolase_fold"/>
</dbReference>
<feature type="signal peptide" evidence="2">
    <location>
        <begin position="1"/>
        <end position="21"/>
    </location>
</feature>
<dbReference type="OrthoDB" id="9764953at2"/>
<dbReference type="GO" id="GO:0016787">
    <property type="term" value="F:hydrolase activity"/>
    <property type="evidence" value="ECO:0007669"/>
    <property type="project" value="InterPro"/>
</dbReference>
<keyword evidence="5" id="KW-1185">Reference proteome</keyword>
<feature type="domain" description="Phospholipase/carboxylesterase/thioesterase" evidence="3">
    <location>
        <begin position="53"/>
        <end position="237"/>
    </location>
</feature>
<dbReference type="SUPFAM" id="SSF53474">
    <property type="entry name" value="alpha/beta-Hydrolases"/>
    <property type="match status" value="1"/>
</dbReference>
<proteinExistence type="predicted"/>
<dbReference type="Pfam" id="PF02230">
    <property type="entry name" value="Abhydrolase_2"/>
    <property type="match status" value="1"/>
</dbReference>
<accession>A0A4R4E260</accession>
<evidence type="ECO:0000256" key="1">
    <source>
        <dbReference type="ARBA" id="ARBA00022729"/>
    </source>
</evidence>
<dbReference type="AlphaFoldDB" id="A0A4R4E260"/>
<gene>
    <name evidence="4" type="ORF">E0486_10935</name>
</gene>
<sequence>MSFRRFLLLLLCACGLHAAQAQPPRFSRQSFVSDKGDTLRYRLLEPDYNKGRRYPLVIFLHGSGERGNDNESQLKWGVGAFASDENMSQYPAYVLAPQCPAGQQWGHFNNFGDVQGARLDAAPSKPMELVLALVRKLCAQGLIDTTRIYLTGLSMGGIGTFDALQRYPKLFAAAVPVCGGGDLSGAPVFAGVPIWIYHGAEDPAVLPDYSIQMVQALTKAGAHPGFTLLPEVGHFSWIAAYNDKMLLQWLFRQHK</sequence>